<dbReference type="InterPro" id="IPR007409">
    <property type="entry name" value="Restrct_endonuc_type1_HsdR_N"/>
</dbReference>
<evidence type="ECO:0000256" key="4">
    <source>
        <dbReference type="ARBA" id="ARBA00022741"/>
    </source>
</evidence>
<keyword evidence="6 12" id="KW-0255">Endonuclease</keyword>
<dbReference type="GO" id="GO:0005524">
    <property type="term" value="F:ATP binding"/>
    <property type="evidence" value="ECO:0007669"/>
    <property type="project" value="UniProtKB-KW"/>
</dbReference>
<gene>
    <name evidence="12" type="ORF">C3Y92_08515</name>
</gene>
<evidence type="ECO:0000259" key="11">
    <source>
        <dbReference type="SMART" id="SM00487"/>
    </source>
</evidence>
<evidence type="ECO:0000256" key="10">
    <source>
        <dbReference type="RuleBase" id="RU364115"/>
    </source>
</evidence>
<dbReference type="CDD" id="cd22332">
    <property type="entry name" value="HsdR_N"/>
    <property type="match status" value="1"/>
</dbReference>
<dbReference type="Proteomes" id="UP000293296">
    <property type="component" value="Chromosome"/>
</dbReference>
<comment type="similarity">
    <text evidence="2 10">Belongs to the HsdR family.</text>
</comment>
<keyword evidence="13" id="KW-1185">Reference proteome</keyword>
<feature type="domain" description="Helicase ATP-binding" evidence="11">
    <location>
        <begin position="286"/>
        <end position="504"/>
    </location>
</feature>
<dbReference type="REBASE" id="297724">
    <property type="entry name" value="Dca3852ORF8530P"/>
</dbReference>
<dbReference type="SUPFAM" id="SSF52540">
    <property type="entry name" value="P-loop containing nucleoside triphosphate hydrolases"/>
    <property type="match status" value="2"/>
</dbReference>
<dbReference type="InterPro" id="IPR055180">
    <property type="entry name" value="HsdR_RecA-like_helicase_dom_2"/>
</dbReference>
<dbReference type="PANTHER" id="PTHR30195">
    <property type="entry name" value="TYPE I SITE-SPECIFIC DEOXYRIBONUCLEASE PROTEIN SUBUNIT M AND R"/>
    <property type="match status" value="1"/>
</dbReference>
<evidence type="ECO:0000256" key="5">
    <source>
        <dbReference type="ARBA" id="ARBA00022747"/>
    </source>
</evidence>
<keyword evidence="5 10" id="KW-0680">Restriction system</keyword>
<dbReference type="EMBL" id="CP026538">
    <property type="protein sequence ID" value="QAZ69476.1"/>
    <property type="molecule type" value="Genomic_DNA"/>
</dbReference>
<evidence type="ECO:0000256" key="1">
    <source>
        <dbReference type="ARBA" id="ARBA00000851"/>
    </source>
</evidence>
<dbReference type="OrthoDB" id="9758243at2"/>
<dbReference type="CDD" id="cd18800">
    <property type="entry name" value="SF2_C_EcoR124I-like"/>
    <property type="match status" value="1"/>
</dbReference>
<sequence length="1074" mass="120939">MPEYRNVEKPLLDQLTGLGWEVIDQGFAEIPSDPAKSCRASFREVTLKDVFRQSVRAANALPDGREWLTDKQLDDLHEELTNHPGKSLVEANREVLRLLNKATVDCNELTDEASPEVHIINFEAPEKNHFLAINQFRLDTPGGVKQFILPDVVLFVNGLPLVVIECKEADANAADSMYEAYRQLRRYSEQREETAAAGLREGEPRLFHANQLMIRTCGEKADFGTITSSDEHYFAWRYVPDGRPIPCQPDGHAREQEILVAGMLAPATLLDIVRSFAVFMDTDSRTIKVVGRYQQYRAVQKMIERLRQGRTPRERSGVVWHTQGSGKSLTMVFAIRKMRRCDDLKDYKILLVNDRIDLEEQLGKTATLTGETVTTIQSTAALKHKLASTASNLNMVMVHKFQENGHRHMPGYLSQALDTPPVFEAFGLVNASERVLIMVDEAHRSQSGDMADNLFEAFPNATRIAFTGTPLLSGASREPTIRRFGDYIDKYKLEDAVKDGATVQILYEGKTAETAINERHEFDQKFEDLFKERTDEEILAIKKKYGTTGDLLEAEKRIDAIAVDLVRHYIDNILPNGFKAQVVTSSKLAAVRYQRAIDKALAAALEAETAKPQPDSERIAAIAFLKTAVILSIDGVNERADVLHAVKSAKERNAIQNFKRAIDSKEPHTGIAFLIVCDRLLTGFDAPIEQVMYIDKKIKDHNLLQTIARVNRVKKGKQRGYIVDYIGLANHLRKALSIYAGEDYDDAAGALQDISSEIPILESRYRRLIQFFAGNGVEDMEAFVTQEITERAASLEIVEQAVEMLRDIKLRADFEVYLQKFLQSLDIVLPHAAANPYKIPAKRFGYLLAMVRERYKDDSIDIAGAGEKVKKLINEHLISLGIDPKIPPVELMSPRFIEQVEKHVSDKAKASEMEHAIRKHCKIHFGEDPAFYARLSEKLEALIQKHKEDWDKLCQGMLEIRLEAKNGRPEPDDGIKPQEAPFYELIGMIAFGRDGVPKAHAQTVKQLVADIVEALQQTINIINFWSRPSDISALKGRLSDLMLFTGIGEIIDASEKLVADIVELAKARHRDLVK</sequence>
<dbReference type="AlphaFoldDB" id="A0A4P6HRJ2"/>
<dbReference type="InterPro" id="IPR004473">
    <property type="entry name" value="Restrct_endonuc_typeI_HsdR"/>
</dbReference>
<dbReference type="GO" id="GO:0003677">
    <property type="term" value="F:DNA binding"/>
    <property type="evidence" value="ECO:0007669"/>
    <property type="project" value="UniProtKB-KW"/>
</dbReference>
<dbReference type="PANTHER" id="PTHR30195:SF15">
    <property type="entry name" value="TYPE I RESTRICTION ENZYME HINDI ENDONUCLEASE SUBUNIT"/>
    <property type="match status" value="1"/>
</dbReference>
<evidence type="ECO:0000256" key="2">
    <source>
        <dbReference type="ARBA" id="ARBA00008598"/>
    </source>
</evidence>
<name>A0A4P6HRJ2_9BACT</name>
<dbReference type="EC" id="3.1.21.3" evidence="10"/>
<comment type="function">
    <text evidence="10">Subunit R is required for both nuclease and ATPase activities, but not for modification.</text>
</comment>
<dbReference type="GO" id="GO:0009307">
    <property type="term" value="P:DNA restriction-modification system"/>
    <property type="evidence" value="ECO:0007669"/>
    <property type="project" value="UniProtKB-KW"/>
</dbReference>
<evidence type="ECO:0000313" key="13">
    <source>
        <dbReference type="Proteomes" id="UP000293296"/>
    </source>
</evidence>
<dbReference type="Pfam" id="PF22679">
    <property type="entry name" value="T1R_D3-like"/>
    <property type="match status" value="1"/>
</dbReference>
<dbReference type="Pfam" id="PF18766">
    <property type="entry name" value="SWI2_SNF2"/>
    <property type="match status" value="1"/>
</dbReference>
<dbReference type="Gene3D" id="3.40.50.300">
    <property type="entry name" value="P-loop containing nucleotide triphosphate hydrolases"/>
    <property type="match status" value="2"/>
</dbReference>
<evidence type="ECO:0000256" key="3">
    <source>
        <dbReference type="ARBA" id="ARBA00022722"/>
    </source>
</evidence>
<evidence type="ECO:0000256" key="6">
    <source>
        <dbReference type="ARBA" id="ARBA00022759"/>
    </source>
</evidence>
<keyword evidence="8 10" id="KW-0067">ATP-binding</keyword>
<dbReference type="InterPro" id="IPR040980">
    <property type="entry name" value="SWI2_SNF2"/>
</dbReference>
<evidence type="ECO:0000313" key="12">
    <source>
        <dbReference type="EMBL" id="QAZ69476.1"/>
    </source>
</evidence>
<reference evidence="12 13" key="1">
    <citation type="submission" date="2018-02" db="EMBL/GenBank/DDBJ databases">
        <title>Genome sequence of Desulfovibrio carbinolicus DSM 3852.</title>
        <authorList>
            <person name="Wilbanks E."/>
            <person name="Skennerton C.T."/>
            <person name="Orphan V.J."/>
        </authorList>
    </citation>
    <scope>NUCLEOTIDE SEQUENCE [LARGE SCALE GENOMIC DNA]</scope>
    <source>
        <strain evidence="12 13">DSM 3852</strain>
    </source>
</reference>
<dbReference type="Pfam" id="PF04313">
    <property type="entry name" value="HSDR_N"/>
    <property type="match status" value="1"/>
</dbReference>
<evidence type="ECO:0000256" key="8">
    <source>
        <dbReference type="ARBA" id="ARBA00022840"/>
    </source>
</evidence>
<keyword evidence="4 10" id="KW-0547">Nucleotide-binding</keyword>
<dbReference type="RefSeq" id="WP_129351690.1">
    <property type="nucleotide sequence ID" value="NZ_CP026538.1"/>
</dbReference>
<comment type="catalytic activity">
    <reaction evidence="1 10">
        <text>Endonucleolytic cleavage of DNA to give random double-stranded fragments with terminal 5'-phosphates, ATP is simultaneously hydrolyzed.</text>
        <dbReference type="EC" id="3.1.21.3"/>
    </reaction>
</comment>
<dbReference type="NCBIfam" id="TIGR00348">
    <property type="entry name" value="hsdR"/>
    <property type="match status" value="1"/>
</dbReference>
<organism evidence="12 13">
    <name type="scientific">Solidesulfovibrio carbinolicus</name>
    <dbReference type="NCBI Taxonomy" id="296842"/>
    <lineage>
        <taxon>Bacteria</taxon>
        <taxon>Pseudomonadati</taxon>
        <taxon>Thermodesulfobacteriota</taxon>
        <taxon>Desulfovibrionia</taxon>
        <taxon>Desulfovibrionales</taxon>
        <taxon>Desulfovibrionaceae</taxon>
        <taxon>Solidesulfovibrio</taxon>
    </lineage>
</organism>
<dbReference type="GO" id="GO:0009035">
    <property type="term" value="F:type I site-specific deoxyribonuclease activity"/>
    <property type="evidence" value="ECO:0007669"/>
    <property type="project" value="UniProtKB-EC"/>
</dbReference>
<dbReference type="SMART" id="SM00487">
    <property type="entry name" value="DEXDc"/>
    <property type="match status" value="1"/>
</dbReference>
<dbReference type="KEGG" id="dcb:C3Y92_08515"/>
<evidence type="ECO:0000256" key="9">
    <source>
        <dbReference type="ARBA" id="ARBA00023125"/>
    </source>
</evidence>
<accession>A0A4P6HRJ2</accession>
<keyword evidence="9 10" id="KW-0238">DNA-binding</keyword>
<evidence type="ECO:0000256" key="7">
    <source>
        <dbReference type="ARBA" id="ARBA00022801"/>
    </source>
</evidence>
<keyword evidence="7 10" id="KW-0378">Hydrolase</keyword>
<proteinExistence type="inferred from homology"/>
<dbReference type="InterPro" id="IPR051268">
    <property type="entry name" value="Type-I_R_enzyme_R_subunit"/>
</dbReference>
<dbReference type="Gene3D" id="3.90.1570.50">
    <property type="match status" value="1"/>
</dbReference>
<dbReference type="InterPro" id="IPR014001">
    <property type="entry name" value="Helicase_ATP-bd"/>
</dbReference>
<keyword evidence="3" id="KW-0540">Nuclease</keyword>
<dbReference type="InterPro" id="IPR027417">
    <property type="entry name" value="P-loop_NTPase"/>
</dbReference>
<protein>
    <recommendedName>
        <fullName evidence="10">Type I restriction enzyme endonuclease subunit</fullName>
        <shortName evidence="10">R protein</shortName>
        <ecNumber evidence="10">3.1.21.3</ecNumber>
    </recommendedName>
</protein>
<comment type="subunit">
    <text evidence="10">The type I restriction/modification system is composed of three polypeptides R, M and S.</text>
</comment>